<dbReference type="Proteomes" id="UP000799438">
    <property type="component" value="Unassembled WGS sequence"/>
</dbReference>
<dbReference type="AlphaFoldDB" id="A0A6A6B6U4"/>
<dbReference type="EMBL" id="ML995492">
    <property type="protein sequence ID" value="KAF2139606.1"/>
    <property type="molecule type" value="Genomic_DNA"/>
</dbReference>
<name>A0A6A6B6U4_9PEZI</name>
<keyword evidence="2" id="KW-1185">Reference proteome</keyword>
<dbReference type="GeneID" id="54304438"/>
<proteinExistence type="predicted"/>
<protein>
    <submittedName>
        <fullName evidence="1">Uncharacterized protein</fullName>
    </submittedName>
</protein>
<evidence type="ECO:0000313" key="2">
    <source>
        <dbReference type="Proteomes" id="UP000799438"/>
    </source>
</evidence>
<accession>A0A6A6B6U4</accession>
<gene>
    <name evidence="1" type="ORF">K452DRAFT_62791</name>
</gene>
<reference evidence="1" key="1">
    <citation type="journal article" date="2020" name="Stud. Mycol.">
        <title>101 Dothideomycetes genomes: a test case for predicting lifestyles and emergence of pathogens.</title>
        <authorList>
            <person name="Haridas S."/>
            <person name="Albert R."/>
            <person name="Binder M."/>
            <person name="Bloem J."/>
            <person name="Labutti K."/>
            <person name="Salamov A."/>
            <person name="Andreopoulos B."/>
            <person name="Baker S."/>
            <person name="Barry K."/>
            <person name="Bills G."/>
            <person name="Bluhm B."/>
            <person name="Cannon C."/>
            <person name="Castanera R."/>
            <person name="Culley D."/>
            <person name="Daum C."/>
            <person name="Ezra D."/>
            <person name="Gonzalez J."/>
            <person name="Henrissat B."/>
            <person name="Kuo A."/>
            <person name="Liang C."/>
            <person name="Lipzen A."/>
            <person name="Lutzoni F."/>
            <person name="Magnuson J."/>
            <person name="Mondo S."/>
            <person name="Nolan M."/>
            <person name="Ohm R."/>
            <person name="Pangilinan J."/>
            <person name="Park H.-J."/>
            <person name="Ramirez L."/>
            <person name="Alfaro M."/>
            <person name="Sun H."/>
            <person name="Tritt A."/>
            <person name="Yoshinaga Y."/>
            <person name="Zwiers L.-H."/>
            <person name="Turgeon B."/>
            <person name="Goodwin S."/>
            <person name="Spatafora J."/>
            <person name="Crous P."/>
            <person name="Grigoriev I."/>
        </authorList>
    </citation>
    <scope>NUCLEOTIDE SEQUENCE</scope>
    <source>
        <strain evidence="1">CBS 121167</strain>
    </source>
</reference>
<evidence type="ECO:0000313" key="1">
    <source>
        <dbReference type="EMBL" id="KAF2139606.1"/>
    </source>
</evidence>
<dbReference type="RefSeq" id="XP_033395319.1">
    <property type="nucleotide sequence ID" value="XM_033546931.1"/>
</dbReference>
<sequence length="139" mass="15515">MRHYSNPGPGRQALCLSIQRYQVQAKHIQKHRDNKLVMPSHTDTTTTTTTTTTTATKARTASHKHQSHSRHITFKYIQALQQTSRSERSRSRWSSTYLVTSYPVPALDLCAGKYPSVMSVIARPLPVSTAPAPAGLSRQ</sequence>
<organism evidence="1 2">
    <name type="scientific">Aplosporella prunicola CBS 121167</name>
    <dbReference type="NCBI Taxonomy" id="1176127"/>
    <lineage>
        <taxon>Eukaryota</taxon>
        <taxon>Fungi</taxon>
        <taxon>Dikarya</taxon>
        <taxon>Ascomycota</taxon>
        <taxon>Pezizomycotina</taxon>
        <taxon>Dothideomycetes</taxon>
        <taxon>Dothideomycetes incertae sedis</taxon>
        <taxon>Botryosphaeriales</taxon>
        <taxon>Aplosporellaceae</taxon>
        <taxon>Aplosporella</taxon>
    </lineage>
</organism>